<evidence type="ECO:0000313" key="1">
    <source>
        <dbReference type="EMBL" id="SBW02767.1"/>
    </source>
</evidence>
<dbReference type="EMBL" id="FLUN01000001">
    <property type="protein sequence ID" value="SBW02767.1"/>
    <property type="molecule type" value="Genomic_DNA"/>
</dbReference>
<accession>A0A212JTR3</accession>
<protein>
    <submittedName>
        <fullName evidence="1">Uncharacterized protein</fullName>
    </submittedName>
</protein>
<proteinExistence type="predicted"/>
<organism evidence="1">
    <name type="scientific">uncultured Eubacteriales bacterium</name>
    <dbReference type="NCBI Taxonomy" id="172733"/>
    <lineage>
        <taxon>Bacteria</taxon>
        <taxon>Bacillati</taxon>
        <taxon>Bacillota</taxon>
        <taxon>Clostridia</taxon>
        <taxon>Eubacteriales</taxon>
        <taxon>environmental samples</taxon>
    </lineage>
</organism>
<reference evidence="1" key="1">
    <citation type="submission" date="2016-04" db="EMBL/GenBank/DDBJ databases">
        <authorList>
            <person name="Evans L.H."/>
            <person name="Alamgir A."/>
            <person name="Owens N."/>
            <person name="Weber N.D."/>
            <person name="Virtaneva K."/>
            <person name="Barbian K."/>
            <person name="Babar A."/>
            <person name="Rosenke K."/>
        </authorList>
    </citation>
    <scope>NUCLEOTIDE SEQUENCE</scope>
    <source>
        <strain evidence="1">86</strain>
    </source>
</reference>
<sequence>MNEQEAVEQLKMERENLKVSFNIATLAFGWAELELALGANTFTYRFEFIPNNPLTELVKSALDTILLRTVSTKVCFHNCSDTETVTVYKQNEHNCLIVIHNQSFEITIKQFARELLKMFDRYQHTHEQGAEEEEWRRFFPTEKIERLRYEYHSLHDSTANLVP</sequence>
<gene>
    <name evidence="1" type="ORF">KL86CLO1_11693</name>
</gene>
<dbReference type="AlphaFoldDB" id="A0A212JTR3"/>
<name>A0A212JTR3_9FIRM</name>